<comment type="function">
    <text evidence="4">May be involved in photoreceptor outer segment disk morphogenesis.</text>
</comment>
<protein>
    <recommendedName>
        <fullName evidence="5">Cilia- and flagella-associated protein 418</fullName>
    </recommendedName>
</protein>
<evidence type="ECO:0000256" key="6">
    <source>
        <dbReference type="SAM" id="MobiDB-lite"/>
    </source>
</evidence>
<dbReference type="GO" id="GO:0005829">
    <property type="term" value="C:cytosol"/>
    <property type="evidence" value="ECO:0007669"/>
    <property type="project" value="TreeGrafter"/>
</dbReference>
<dbReference type="InParanoid" id="A0A6P8HUU1"/>
<dbReference type="OrthoDB" id="259905at2759"/>
<keyword evidence="7" id="KW-1185">Reference proteome</keyword>
<evidence type="ECO:0000256" key="3">
    <source>
        <dbReference type="ARBA" id="ARBA00022490"/>
    </source>
</evidence>
<dbReference type="AlphaFoldDB" id="A0A6P8HUU1"/>
<dbReference type="KEGG" id="aten:116293110"/>
<evidence type="ECO:0000256" key="5">
    <source>
        <dbReference type="ARBA" id="ARBA00026215"/>
    </source>
</evidence>
<proteinExistence type="predicted"/>
<reference evidence="8" key="1">
    <citation type="submission" date="2025-08" db="UniProtKB">
        <authorList>
            <consortium name="RefSeq"/>
        </authorList>
    </citation>
    <scope>IDENTIFICATION</scope>
    <source>
        <tissue evidence="8">Tentacle</tissue>
    </source>
</reference>
<feature type="region of interest" description="Disordered" evidence="6">
    <location>
        <begin position="16"/>
        <end position="55"/>
    </location>
</feature>
<sequence length="203" mass="22870">MADDLDDLLDEVESKFCKDSPTKKPGKIKTVQPSAKKMDSKQQPSTSRVGKSRKEGDDLNDIIRDICADDGPDLSLTTPPAASSSNSNLKETSGHKFKCFNLILGGSQCSKGLCTVSEQRTCDQLRCTSCDFKVVMFDNYEWQRDCDYLFFRNNVPDFQKLKAKLITRRDVRAYACQCSWRSVKEATDILNDSTLKWVCGKHS</sequence>
<dbReference type="InterPro" id="IPR029239">
    <property type="entry name" value="CFAP418"/>
</dbReference>
<dbReference type="PANTHER" id="PTHR33958">
    <property type="entry name" value="PROTEIN C8ORF37"/>
    <property type="match status" value="1"/>
</dbReference>
<accession>A0A6P8HUU1</accession>
<comment type="subcellular location">
    <subcellularLocation>
        <location evidence="2">Cytoplasm</location>
    </subcellularLocation>
    <subcellularLocation>
        <location evidence="1">Photoreceptor inner segment</location>
    </subcellularLocation>
</comment>
<evidence type="ECO:0000256" key="2">
    <source>
        <dbReference type="ARBA" id="ARBA00004496"/>
    </source>
</evidence>
<gene>
    <name evidence="8" type="primary">LOC116293110</name>
</gene>
<dbReference type="RefSeq" id="XP_031556367.1">
    <property type="nucleotide sequence ID" value="XM_031700507.1"/>
</dbReference>
<dbReference type="Proteomes" id="UP000515163">
    <property type="component" value="Unplaced"/>
</dbReference>
<dbReference type="FunCoup" id="A0A6P8HUU1">
    <property type="interactions" value="283"/>
</dbReference>
<evidence type="ECO:0000256" key="4">
    <source>
        <dbReference type="ARBA" id="ARBA00024819"/>
    </source>
</evidence>
<dbReference type="PANTHER" id="PTHR33958:SF1">
    <property type="entry name" value="CILIA- AND FLAGELLA-ASSOCIATED PROTEIN 418"/>
    <property type="match status" value="1"/>
</dbReference>
<organism evidence="7 8">
    <name type="scientific">Actinia tenebrosa</name>
    <name type="common">Australian red waratah sea anemone</name>
    <dbReference type="NCBI Taxonomy" id="6105"/>
    <lineage>
        <taxon>Eukaryota</taxon>
        <taxon>Metazoa</taxon>
        <taxon>Cnidaria</taxon>
        <taxon>Anthozoa</taxon>
        <taxon>Hexacorallia</taxon>
        <taxon>Actiniaria</taxon>
        <taxon>Actiniidae</taxon>
        <taxon>Actinia</taxon>
    </lineage>
</organism>
<dbReference type="Pfam" id="PF14996">
    <property type="entry name" value="RMP"/>
    <property type="match status" value="1"/>
</dbReference>
<evidence type="ECO:0000313" key="8">
    <source>
        <dbReference type="RefSeq" id="XP_031556367.1"/>
    </source>
</evidence>
<name>A0A6P8HUU1_ACTTE</name>
<feature type="unsure residue" description="D or N" evidence="8">
    <location>
        <position position="19"/>
    </location>
</feature>
<dbReference type="GO" id="GO:0001917">
    <property type="term" value="C:photoreceptor inner segment"/>
    <property type="evidence" value="ECO:0007669"/>
    <property type="project" value="UniProtKB-SubCell"/>
</dbReference>
<evidence type="ECO:0000256" key="1">
    <source>
        <dbReference type="ARBA" id="ARBA00004437"/>
    </source>
</evidence>
<evidence type="ECO:0000313" key="7">
    <source>
        <dbReference type="Proteomes" id="UP000515163"/>
    </source>
</evidence>
<keyword evidence="3" id="KW-0963">Cytoplasm</keyword>